<reference evidence="1 2" key="1">
    <citation type="submission" date="2021-06" db="EMBL/GenBank/DDBJ databases">
        <title>Caerostris extrusa draft genome.</title>
        <authorList>
            <person name="Kono N."/>
            <person name="Arakawa K."/>
        </authorList>
    </citation>
    <scope>NUCLEOTIDE SEQUENCE [LARGE SCALE GENOMIC DNA]</scope>
</reference>
<comment type="caution">
    <text evidence="1">The sequence shown here is derived from an EMBL/GenBank/DDBJ whole genome shotgun (WGS) entry which is preliminary data.</text>
</comment>
<gene>
    <name evidence="1" type="ORF">CEXT_581561</name>
</gene>
<dbReference type="EMBL" id="BPLR01003151">
    <property type="protein sequence ID" value="GIX81660.1"/>
    <property type="molecule type" value="Genomic_DNA"/>
</dbReference>
<evidence type="ECO:0000313" key="2">
    <source>
        <dbReference type="Proteomes" id="UP001054945"/>
    </source>
</evidence>
<proteinExistence type="predicted"/>
<dbReference type="Proteomes" id="UP001054945">
    <property type="component" value="Unassembled WGS sequence"/>
</dbReference>
<keyword evidence="2" id="KW-1185">Reference proteome</keyword>
<name>A0AAV4NBG5_CAEEX</name>
<dbReference type="AlphaFoldDB" id="A0AAV4NBG5"/>
<evidence type="ECO:0000313" key="1">
    <source>
        <dbReference type="EMBL" id="GIX81660.1"/>
    </source>
</evidence>
<evidence type="ECO:0008006" key="3">
    <source>
        <dbReference type="Google" id="ProtNLM"/>
    </source>
</evidence>
<protein>
    <recommendedName>
        <fullName evidence="3">HNH nuclease domain-containing protein</fullName>
    </recommendedName>
</protein>
<accession>A0AAV4NBG5</accession>
<sequence length="123" mass="14102">MENNRLFYHPGVHVLSGSVRNLGWGSYPELLRKHSHCDSPYNLIPLAACYDSADKYAEWMDTGWGTTVFYRLEVHILSGLVQTEVEVLIGSCCVNTRVRNKLSIRSENVWFACVKCLKINVYF</sequence>
<organism evidence="1 2">
    <name type="scientific">Caerostris extrusa</name>
    <name type="common">Bark spider</name>
    <name type="synonym">Caerostris bankana</name>
    <dbReference type="NCBI Taxonomy" id="172846"/>
    <lineage>
        <taxon>Eukaryota</taxon>
        <taxon>Metazoa</taxon>
        <taxon>Ecdysozoa</taxon>
        <taxon>Arthropoda</taxon>
        <taxon>Chelicerata</taxon>
        <taxon>Arachnida</taxon>
        <taxon>Araneae</taxon>
        <taxon>Araneomorphae</taxon>
        <taxon>Entelegynae</taxon>
        <taxon>Araneoidea</taxon>
        <taxon>Araneidae</taxon>
        <taxon>Caerostris</taxon>
    </lineage>
</organism>